<dbReference type="InterPro" id="IPR011989">
    <property type="entry name" value="ARM-like"/>
</dbReference>
<dbReference type="GO" id="GO:0005737">
    <property type="term" value="C:cytoplasm"/>
    <property type="evidence" value="ECO:0007669"/>
    <property type="project" value="TreeGrafter"/>
</dbReference>
<feature type="compositionally biased region" description="Low complexity" evidence="3">
    <location>
        <begin position="240"/>
        <end position="273"/>
    </location>
</feature>
<reference evidence="5" key="1">
    <citation type="submission" date="2021-01" db="EMBL/GenBank/DDBJ databases">
        <authorList>
            <person name="Corre E."/>
            <person name="Pelletier E."/>
            <person name="Niang G."/>
            <person name="Scheremetjew M."/>
            <person name="Finn R."/>
            <person name="Kale V."/>
            <person name="Holt S."/>
            <person name="Cochrane G."/>
            <person name="Meng A."/>
            <person name="Brown T."/>
            <person name="Cohen L."/>
        </authorList>
    </citation>
    <scope>NUCLEOTIDE SEQUENCE</scope>
    <source>
        <strain evidence="5">CCMP2084</strain>
    </source>
</reference>
<dbReference type="SMART" id="SM00025">
    <property type="entry name" value="Pumilio"/>
    <property type="match status" value="8"/>
</dbReference>
<proteinExistence type="predicted"/>
<evidence type="ECO:0000256" key="3">
    <source>
        <dbReference type="SAM" id="MobiDB-lite"/>
    </source>
</evidence>
<dbReference type="GO" id="GO:0010608">
    <property type="term" value="P:post-transcriptional regulation of gene expression"/>
    <property type="evidence" value="ECO:0007669"/>
    <property type="project" value="TreeGrafter"/>
</dbReference>
<dbReference type="InterPro" id="IPR033133">
    <property type="entry name" value="PUM-HD"/>
</dbReference>
<feature type="repeat" description="Pumilio" evidence="2">
    <location>
        <begin position="577"/>
        <end position="612"/>
    </location>
</feature>
<dbReference type="Pfam" id="PF00806">
    <property type="entry name" value="PUF"/>
    <property type="match status" value="2"/>
</dbReference>
<evidence type="ECO:0000256" key="2">
    <source>
        <dbReference type="PROSITE-ProRule" id="PRU00317"/>
    </source>
</evidence>
<feature type="region of interest" description="Disordered" evidence="3">
    <location>
        <begin position="231"/>
        <end position="365"/>
    </location>
</feature>
<feature type="region of interest" description="Disordered" evidence="3">
    <location>
        <begin position="31"/>
        <end position="136"/>
    </location>
</feature>
<dbReference type="Gene3D" id="1.25.10.10">
    <property type="entry name" value="Leucine-rich Repeat Variant"/>
    <property type="match status" value="1"/>
</dbReference>
<accession>A0A7S2U7A4</accession>
<feature type="compositionally biased region" description="Polar residues" evidence="3">
    <location>
        <begin position="331"/>
        <end position="348"/>
    </location>
</feature>
<dbReference type="InterPro" id="IPR016024">
    <property type="entry name" value="ARM-type_fold"/>
</dbReference>
<feature type="compositionally biased region" description="Polar residues" evidence="3">
    <location>
        <begin position="478"/>
        <end position="497"/>
    </location>
</feature>
<feature type="repeat" description="Pumilio" evidence="2">
    <location>
        <begin position="701"/>
        <end position="736"/>
    </location>
</feature>
<feature type="compositionally biased region" description="Basic and acidic residues" evidence="3">
    <location>
        <begin position="190"/>
        <end position="207"/>
    </location>
</feature>
<feature type="compositionally biased region" description="Gly residues" evidence="3">
    <location>
        <begin position="977"/>
        <end position="988"/>
    </location>
</feature>
<protein>
    <recommendedName>
        <fullName evidence="4">PUM-HD domain-containing protein</fullName>
    </recommendedName>
</protein>
<dbReference type="GO" id="GO:0003729">
    <property type="term" value="F:mRNA binding"/>
    <property type="evidence" value="ECO:0007669"/>
    <property type="project" value="TreeGrafter"/>
</dbReference>
<sequence length="988" mass="107610">MTLSVSDGNSDNMVANLGSALAGMHTDDGEIGDNRLFQNNGHSNKSQSAPLGFNRGQMSAATPNTETPSLSWGLPTTDNTLGDNSSIRRDSTGAGTLLGKSPSNGTLSDSGQSSANSSFHQLSGMLPSTIDSDRQNSHMISSNQFDRLNAGTSERKQSIDLFLSKSPSQALGEELLSLTGFGSNAPMENAENRQHPDNEDYHVHDQNPFRAGPLDVALSSELNAAGGPEIRSYHAQKSDSPVCSVTGTTTSSRSVSPTTSGNDGDNRRSSNSSFVTEQDHRHNRINNKHNSIDAYSPGVYNSNPVPGSWGNGDNKDQAWQWQAPSPAMMAPSTQNLPYEHNGSSNFHVNSSGNGNGESSRRQKPNMQVAVDQYTNQLLQTPPSTPRRNENQPQVFYVAVASPDGKSQMLQPVQMVQVPGQPGAFVVPPTAMSPRVAPASFIPDQQVRGKVAHSTGFMQPSPHSNGDGSFRDGRAVDTGNVQYQHSFQPSPKFNNNHPASHYGKNQHRHEAYQGAESSNSSQIPYSGEYPSMYGHESIDSPNRRHASTTSLASLQGGALAEEPLSSLYSSVQRPSFDQLLGHVRRLSRDQVGCRLLQQALDEDGPEAASRILNEGISFWGETMVDPFGNYLFQKMLEKITAEERIILVKSVSPRLVNASLNLHGTRSVQKILELCAADEAVTSVNRRGSGSSGTSADILIRALAPAAARLCIDSHGNHVIQRILIKLPYQYSQFVFEAVATSVGDVARHRHGCCVIQRCLDSPPSTARSYLVRRIVEKSLELMQDAYGNYVVQYVLDVCADEDVHAVCESVVGKVCLLAIQKFSSNVMEKCLERCTDRVRGLYIDELSDGERVRELIMDPFGNYVVQRALAVATHAQAVCLVECMRPHLVCTQDANSQGQHGGGMRNTAGGRRIMAKICKRFPNFELAEGNYSKDLYVQYNRGNNNRNQHTPNSPRKNQNRNRNQNRGTHNSPRFEGGAHGRVQGRGGE</sequence>
<feature type="repeat" description="Pumilio" evidence="2">
    <location>
        <begin position="845"/>
        <end position="882"/>
    </location>
</feature>
<evidence type="ECO:0000313" key="5">
    <source>
        <dbReference type="EMBL" id="CAD9808837.1"/>
    </source>
</evidence>
<dbReference type="Pfam" id="PF22493">
    <property type="entry name" value="PUF_NOP9"/>
    <property type="match status" value="1"/>
</dbReference>
<feature type="repeat" description="Pumilio" evidence="2">
    <location>
        <begin position="737"/>
        <end position="772"/>
    </location>
</feature>
<gene>
    <name evidence="5" type="ORF">ASEP1449_LOCUS659</name>
</gene>
<feature type="compositionally biased region" description="Polar residues" evidence="3">
    <location>
        <begin position="56"/>
        <end position="85"/>
    </location>
</feature>
<dbReference type="PANTHER" id="PTHR12537">
    <property type="entry name" value="RNA BINDING PROTEIN PUMILIO-RELATED"/>
    <property type="match status" value="1"/>
</dbReference>
<organism evidence="5">
    <name type="scientific">Attheya septentrionalis</name>
    <dbReference type="NCBI Taxonomy" id="420275"/>
    <lineage>
        <taxon>Eukaryota</taxon>
        <taxon>Sar</taxon>
        <taxon>Stramenopiles</taxon>
        <taxon>Ochrophyta</taxon>
        <taxon>Bacillariophyta</taxon>
        <taxon>Coscinodiscophyceae</taxon>
        <taxon>Chaetocerotophycidae</taxon>
        <taxon>Chaetocerotales</taxon>
        <taxon>Attheyaceae</taxon>
        <taxon>Attheya</taxon>
    </lineage>
</organism>
<dbReference type="PROSITE" id="PS50303">
    <property type="entry name" value="PUM_HD"/>
    <property type="match status" value="1"/>
</dbReference>
<dbReference type="AlphaFoldDB" id="A0A7S2U7A4"/>
<feature type="repeat" description="Pumilio" evidence="2">
    <location>
        <begin position="809"/>
        <end position="844"/>
    </location>
</feature>
<feature type="repeat" description="Pumilio" evidence="2">
    <location>
        <begin position="773"/>
        <end position="808"/>
    </location>
</feature>
<evidence type="ECO:0000256" key="1">
    <source>
        <dbReference type="ARBA" id="ARBA00022737"/>
    </source>
</evidence>
<feature type="compositionally biased region" description="Polar residues" evidence="3">
    <location>
        <begin position="455"/>
        <end position="466"/>
    </location>
</feature>
<evidence type="ECO:0000259" key="4">
    <source>
        <dbReference type="PROSITE" id="PS50303"/>
    </source>
</evidence>
<name>A0A7S2U7A4_9STRA</name>
<dbReference type="EMBL" id="HBHQ01001032">
    <property type="protein sequence ID" value="CAD9808837.1"/>
    <property type="molecule type" value="Transcribed_RNA"/>
</dbReference>
<keyword evidence="1" id="KW-0677">Repeat</keyword>
<dbReference type="InterPro" id="IPR001313">
    <property type="entry name" value="Pumilio_RNA-bd_rpt"/>
</dbReference>
<feature type="region of interest" description="Disordered" evidence="3">
    <location>
        <begin position="182"/>
        <end position="212"/>
    </location>
</feature>
<dbReference type="PANTHER" id="PTHR12537:SF13">
    <property type="entry name" value="PUMILIO HOMOLOGY DOMAIN FAMILY MEMBER 4"/>
    <property type="match status" value="1"/>
</dbReference>
<feature type="compositionally biased region" description="Polar residues" evidence="3">
    <location>
        <begin position="101"/>
        <end position="121"/>
    </location>
</feature>
<feature type="region of interest" description="Disordered" evidence="3">
    <location>
        <begin position="453"/>
        <end position="549"/>
    </location>
</feature>
<dbReference type="InterPro" id="IPR033712">
    <property type="entry name" value="Pumilio_RNA-bd"/>
</dbReference>
<feature type="compositionally biased region" description="Polar residues" evidence="3">
    <location>
        <begin position="36"/>
        <end position="49"/>
    </location>
</feature>
<dbReference type="PROSITE" id="PS50302">
    <property type="entry name" value="PUM"/>
    <property type="match status" value="6"/>
</dbReference>
<dbReference type="SUPFAM" id="SSF48371">
    <property type="entry name" value="ARM repeat"/>
    <property type="match status" value="1"/>
</dbReference>
<feature type="domain" description="PUM-HD" evidence="4">
    <location>
        <begin position="554"/>
        <end position="921"/>
    </location>
</feature>
<feature type="region of interest" description="Disordered" evidence="3">
    <location>
        <begin position="941"/>
        <end position="988"/>
    </location>
</feature>
<dbReference type="FunFam" id="1.25.10.10:FF:000237">
    <property type="entry name" value="Pumilio homolog 9"/>
    <property type="match status" value="1"/>
</dbReference>
<feature type="compositionally biased region" description="Polar residues" evidence="3">
    <location>
        <begin position="941"/>
        <end position="956"/>
    </location>
</feature>
<feature type="compositionally biased region" description="Polar residues" evidence="3">
    <location>
        <begin position="514"/>
        <end position="523"/>
    </location>
</feature>
<dbReference type="CDD" id="cd07920">
    <property type="entry name" value="Pumilio"/>
    <property type="match status" value="1"/>
</dbReference>